<proteinExistence type="predicted"/>
<keyword evidence="2" id="KW-1185">Reference proteome</keyword>
<reference evidence="3" key="1">
    <citation type="submission" date="2016-06" db="UniProtKB">
        <authorList>
            <consortium name="WormBaseParasite"/>
        </authorList>
    </citation>
    <scope>IDENTIFICATION</scope>
</reference>
<accession>A0A183KVZ9</accession>
<evidence type="ECO:0000313" key="3">
    <source>
        <dbReference type="WBParaSite" id="SCUD_0001924501-mRNA-1"/>
    </source>
</evidence>
<dbReference type="WBParaSite" id="SCUD_0001924501-mRNA-1">
    <property type="protein sequence ID" value="SCUD_0001924501-mRNA-1"/>
    <property type="gene ID" value="SCUD_0001924501"/>
</dbReference>
<organism evidence="3">
    <name type="scientific">Schistosoma curassoni</name>
    <dbReference type="NCBI Taxonomy" id="6186"/>
    <lineage>
        <taxon>Eukaryota</taxon>
        <taxon>Metazoa</taxon>
        <taxon>Spiralia</taxon>
        <taxon>Lophotrochozoa</taxon>
        <taxon>Platyhelminthes</taxon>
        <taxon>Trematoda</taxon>
        <taxon>Digenea</taxon>
        <taxon>Strigeidida</taxon>
        <taxon>Schistosomatoidea</taxon>
        <taxon>Schistosomatidae</taxon>
        <taxon>Schistosoma</taxon>
    </lineage>
</organism>
<name>A0A183KVZ9_9TREM</name>
<dbReference type="Proteomes" id="UP000279833">
    <property type="component" value="Unassembled WGS sequence"/>
</dbReference>
<gene>
    <name evidence="1" type="ORF">SCUD_LOCUS19242</name>
</gene>
<dbReference type="AlphaFoldDB" id="A0A183KVZ9"/>
<reference evidence="1 2" key="2">
    <citation type="submission" date="2018-11" db="EMBL/GenBank/DDBJ databases">
        <authorList>
            <consortium name="Pathogen Informatics"/>
        </authorList>
    </citation>
    <scope>NUCLEOTIDE SEQUENCE [LARGE SCALE GENOMIC DNA]</scope>
    <source>
        <strain evidence="1">Dakar</strain>
        <strain evidence="2">Dakar, Senegal</strain>
    </source>
</reference>
<dbReference type="EMBL" id="UZAK01042192">
    <property type="protein sequence ID" value="VDP68503.1"/>
    <property type="molecule type" value="Genomic_DNA"/>
</dbReference>
<sequence>MEPVMELLDIHSDFDAFEDYLERFEIWAMTKEDVEDVNIVSRFLTLTGKEPYSLLKTLGLSEKPISLP</sequence>
<evidence type="ECO:0000313" key="1">
    <source>
        <dbReference type="EMBL" id="VDP68503.1"/>
    </source>
</evidence>
<evidence type="ECO:0000313" key="2">
    <source>
        <dbReference type="Proteomes" id="UP000279833"/>
    </source>
</evidence>
<protein>
    <submittedName>
        <fullName evidence="3">Integrase_SAM-like_N domain-containing protein</fullName>
    </submittedName>
</protein>